<evidence type="ECO:0000313" key="3">
    <source>
        <dbReference type="Proteomes" id="UP000499080"/>
    </source>
</evidence>
<name>A0A4Y2I7E1_ARAVE</name>
<proteinExistence type="predicted"/>
<feature type="region of interest" description="Disordered" evidence="1">
    <location>
        <begin position="67"/>
        <end position="91"/>
    </location>
</feature>
<gene>
    <name evidence="2" type="ORF">AVEN_204222_1</name>
</gene>
<keyword evidence="3" id="KW-1185">Reference proteome</keyword>
<feature type="compositionally biased region" description="Polar residues" evidence="1">
    <location>
        <begin position="68"/>
        <end position="91"/>
    </location>
</feature>
<evidence type="ECO:0000313" key="2">
    <source>
        <dbReference type="EMBL" id="GBM73046.1"/>
    </source>
</evidence>
<accession>A0A4Y2I7E1</accession>
<feature type="region of interest" description="Disordered" evidence="1">
    <location>
        <begin position="17"/>
        <end position="43"/>
    </location>
</feature>
<evidence type="ECO:0000256" key="1">
    <source>
        <dbReference type="SAM" id="MobiDB-lite"/>
    </source>
</evidence>
<protein>
    <submittedName>
        <fullName evidence="2">Uncharacterized protein</fullName>
    </submittedName>
</protein>
<organism evidence="2 3">
    <name type="scientific">Araneus ventricosus</name>
    <name type="common">Orbweaver spider</name>
    <name type="synonym">Epeira ventricosa</name>
    <dbReference type="NCBI Taxonomy" id="182803"/>
    <lineage>
        <taxon>Eukaryota</taxon>
        <taxon>Metazoa</taxon>
        <taxon>Ecdysozoa</taxon>
        <taxon>Arthropoda</taxon>
        <taxon>Chelicerata</taxon>
        <taxon>Arachnida</taxon>
        <taxon>Araneae</taxon>
        <taxon>Araneomorphae</taxon>
        <taxon>Entelegynae</taxon>
        <taxon>Araneoidea</taxon>
        <taxon>Araneidae</taxon>
        <taxon>Araneus</taxon>
    </lineage>
</organism>
<dbReference type="Proteomes" id="UP000499080">
    <property type="component" value="Unassembled WGS sequence"/>
</dbReference>
<sequence>MDIVISNNDQMTMMTLEHQSSSTKPVICDLSTPHNPSTTSHSDLQLVSSPISLKSLSLHHYNPLLRHNSPNGVTDIGKNSISNLPPTTFQF</sequence>
<feature type="compositionally biased region" description="Low complexity" evidence="1">
    <location>
        <begin position="31"/>
        <end position="42"/>
    </location>
</feature>
<dbReference type="AlphaFoldDB" id="A0A4Y2I7E1"/>
<reference evidence="2 3" key="1">
    <citation type="journal article" date="2019" name="Sci. Rep.">
        <title>Orb-weaving spider Araneus ventricosus genome elucidates the spidroin gene catalogue.</title>
        <authorList>
            <person name="Kono N."/>
            <person name="Nakamura H."/>
            <person name="Ohtoshi R."/>
            <person name="Moran D.A.P."/>
            <person name="Shinohara A."/>
            <person name="Yoshida Y."/>
            <person name="Fujiwara M."/>
            <person name="Mori M."/>
            <person name="Tomita M."/>
            <person name="Arakawa K."/>
        </authorList>
    </citation>
    <scope>NUCLEOTIDE SEQUENCE [LARGE SCALE GENOMIC DNA]</scope>
</reference>
<dbReference type="EMBL" id="BGPR01105430">
    <property type="protein sequence ID" value="GBM73046.1"/>
    <property type="molecule type" value="Genomic_DNA"/>
</dbReference>
<comment type="caution">
    <text evidence="2">The sequence shown here is derived from an EMBL/GenBank/DDBJ whole genome shotgun (WGS) entry which is preliminary data.</text>
</comment>